<accession>A0A4V4HMU0</accession>
<dbReference type="SUPFAM" id="SSF51445">
    <property type="entry name" value="(Trans)glycosidases"/>
    <property type="match status" value="1"/>
</dbReference>
<evidence type="ECO:0000256" key="4">
    <source>
        <dbReference type="PROSITE-ProRule" id="PRU01100"/>
    </source>
</evidence>
<protein>
    <recommendedName>
        <fullName evidence="6">GH26 domain-containing protein</fullName>
    </recommendedName>
</protein>
<evidence type="ECO:0000256" key="5">
    <source>
        <dbReference type="SAM" id="MobiDB-lite"/>
    </source>
</evidence>
<dbReference type="PANTHER" id="PTHR40079">
    <property type="entry name" value="MANNAN ENDO-1,4-BETA-MANNOSIDASE E-RELATED"/>
    <property type="match status" value="1"/>
</dbReference>
<feature type="region of interest" description="Disordered" evidence="5">
    <location>
        <begin position="1"/>
        <end position="22"/>
    </location>
</feature>
<feature type="domain" description="GH26" evidence="6">
    <location>
        <begin position="23"/>
        <end position="370"/>
    </location>
</feature>
<reference evidence="7 8" key="1">
    <citation type="journal article" date="2018" name="Int. J. Syst. Evol. Microbiol.">
        <title>Glycomyces paridis sp. nov., isolated from the medicinal plant Paris polyphylla.</title>
        <authorList>
            <person name="Fang X.M."/>
            <person name="Bai J.L."/>
            <person name="Su J."/>
            <person name="Zhao L.L."/>
            <person name="Liu H.Y."/>
            <person name="Ma B.P."/>
            <person name="Zhang Y.Q."/>
            <person name="Yu L.Y."/>
        </authorList>
    </citation>
    <scope>NUCLEOTIDE SEQUENCE [LARGE SCALE GENOMIC DNA]</scope>
    <source>
        <strain evidence="7 8">CPCC 204357</strain>
    </source>
</reference>
<evidence type="ECO:0000256" key="1">
    <source>
        <dbReference type="ARBA" id="ARBA00007754"/>
    </source>
</evidence>
<dbReference type="OrthoDB" id="9816550at2"/>
<dbReference type="RefSeq" id="WP_136532064.1">
    <property type="nucleotide sequence ID" value="NZ_STGX01000022.1"/>
</dbReference>
<dbReference type="GO" id="GO:0016985">
    <property type="term" value="F:mannan endo-1,4-beta-mannosidase activity"/>
    <property type="evidence" value="ECO:0007669"/>
    <property type="project" value="InterPro"/>
</dbReference>
<evidence type="ECO:0000259" key="6">
    <source>
        <dbReference type="PROSITE" id="PS51764"/>
    </source>
</evidence>
<sequence length="373" mass="41392">MAPEPKRLNGIGPTRLVDPDATEQTRALRRRLAAVAESENILFGHQNALVQSVADHPEGDVHAATGRHPAVAGLGNGHVGTDLTAEAIRLAHDRGMITTVEDHMPNFATGGPYDDCSPVAEHILPGGKDHAAFLARLAGIADWALAARDEHGHPIPVVFRPFHEHSGDWFWWGTGNTTEVEYIALWRFTVEYLRDTQGVHNFLYAYSPNGHFTIEADYLDRWPGDDYVDLVGFDSYHDLPAGPDDPWWAAVLHDARTVTRVARAKHKIAAATEIGLRHNAQDGLAPTGNAIPDWYTRLADLFTGDPDLALAYVATWRNHPFHLSDAEGAAHHFWVPYPAFTDTNGTHHPDHEMLPDFRAFARHERVLFAPQPY</sequence>
<proteinExistence type="inferred from homology"/>
<evidence type="ECO:0000313" key="7">
    <source>
        <dbReference type="EMBL" id="THV23486.1"/>
    </source>
</evidence>
<dbReference type="PROSITE" id="PS51764">
    <property type="entry name" value="GH26"/>
    <property type="match status" value="1"/>
</dbReference>
<evidence type="ECO:0000256" key="2">
    <source>
        <dbReference type="ARBA" id="ARBA00022801"/>
    </source>
</evidence>
<name>A0A4V4HMU0_9ACTN</name>
<evidence type="ECO:0000256" key="3">
    <source>
        <dbReference type="ARBA" id="ARBA00023295"/>
    </source>
</evidence>
<feature type="active site" description="Nucleophile" evidence="4">
    <location>
        <position position="273"/>
    </location>
</feature>
<feature type="active site" description="Proton donor" evidence="4">
    <location>
        <position position="164"/>
    </location>
</feature>
<keyword evidence="3 4" id="KW-0326">Glycosidase</keyword>
<dbReference type="Pfam" id="PF02156">
    <property type="entry name" value="Glyco_hydro_26"/>
    <property type="match status" value="1"/>
</dbReference>
<evidence type="ECO:0000313" key="8">
    <source>
        <dbReference type="Proteomes" id="UP000305792"/>
    </source>
</evidence>
<dbReference type="InterPro" id="IPR022790">
    <property type="entry name" value="GH26_dom"/>
</dbReference>
<dbReference type="Gene3D" id="3.20.20.80">
    <property type="entry name" value="Glycosidases"/>
    <property type="match status" value="1"/>
</dbReference>
<keyword evidence="2 4" id="KW-0378">Hydrolase</keyword>
<dbReference type="EMBL" id="STGX01000022">
    <property type="protein sequence ID" value="THV23486.1"/>
    <property type="molecule type" value="Genomic_DNA"/>
</dbReference>
<dbReference type="InterPro" id="IPR000805">
    <property type="entry name" value="Glyco_hydro_26"/>
</dbReference>
<dbReference type="PRINTS" id="PR00739">
    <property type="entry name" value="GLHYDRLASE26"/>
</dbReference>
<organism evidence="7 8">
    <name type="scientific">Glycomyces paridis</name>
    <dbReference type="NCBI Taxonomy" id="2126555"/>
    <lineage>
        <taxon>Bacteria</taxon>
        <taxon>Bacillati</taxon>
        <taxon>Actinomycetota</taxon>
        <taxon>Actinomycetes</taxon>
        <taxon>Glycomycetales</taxon>
        <taxon>Glycomycetaceae</taxon>
        <taxon>Glycomyces</taxon>
    </lineage>
</organism>
<gene>
    <name evidence="7" type="ORF">E9998_23080</name>
</gene>
<comment type="similarity">
    <text evidence="1 4">Belongs to the glycosyl hydrolase 26 family.</text>
</comment>
<comment type="caution">
    <text evidence="7">The sequence shown here is derived from an EMBL/GenBank/DDBJ whole genome shotgun (WGS) entry which is preliminary data.</text>
</comment>
<dbReference type="Proteomes" id="UP000305792">
    <property type="component" value="Unassembled WGS sequence"/>
</dbReference>
<dbReference type="InterPro" id="IPR017853">
    <property type="entry name" value="GH"/>
</dbReference>
<dbReference type="PANTHER" id="PTHR40079:SF4">
    <property type="entry name" value="GH26 DOMAIN-CONTAINING PROTEIN-RELATED"/>
    <property type="match status" value="1"/>
</dbReference>
<dbReference type="GO" id="GO:0006080">
    <property type="term" value="P:substituted mannan metabolic process"/>
    <property type="evidence" value="ECO:0007669"/>
    <property type="project" value="InterPro"/>
</dbReference>
<dbReference type="AlphaFoldDB" id="A0A4V4HMU0"/>
<keyword evidence="8" id="KW-1185">Reference proteome</keyword>